<protein>
    <submittedName>
        <fullName evidence="2">Uncharacterized protein</fullName>
    </submittedName>
</protein>
<feature type="region of interest" description="Disordered" evidence="1">
    <location>
        <begin position="1"/>
        <end position="131"/>
    </location>
</feature>
<accession>A0A7J8HRP4</accession>
<feature type="compositionally biased region" description="Basic and acidic residues" evidence="1">
    <location>
        <begin position="62"/>
        <end position="88"/>
    </location>
</feature>
<evidence type="ECO:0000313" key="3">
    <source>
        <dbReference type="Proteomes" id="UP000593571"/>
    </source>
</evidence>
<sequence length="131" mass="13808">MQNPPPARRYAIRGGAPLTPRSLPSWAPRPPVPGGGVHEAAQRIPAVTQVLTRRVRGHRGHRNEGRTGEGKGRGAEAGGRRQGGDPRADPQASHGTASSDAPANRPLVAEPPEPPSLHSRPHCVTSHTPTH</sequence>
<dbReference type="AlphaFoldDB" id="A0A7J8HRP4"/>
<proteinExistence type="predicted"/>
<name>A0A7J8HRP4_ROUAE</name>
<reference evidence="2 3" key="1">
    <citation type="journal article" date="2020" name="Nature">
        <title>Six reference-quality genomes reveal evolution of bat adaptations.</title>
        <authorList>
            <person name="Jebb D."/>
            <person name="Huang Z."/>
            <person name="Pippel M."/>
            <person name="Hughes G.M."/>
            <person name="Lavrichenko K."/>
            <person name="Devanna P."/>
            <person name="Winkler S."/>
            <person name="Jermiin L.S."/>
            <person name="Skirmuntt E.C."/>
            <person name="Katzourakis A."/>
            <person name="Burkitt-Gray L."/>
            <person name="Ray D.A."/>
            <person name="Sullivan K.A.M."/>
            <person name="Roscito J.G."/>
            <person name="Kirilenko B.M."/>
            <person name="Davalos L.M."/>
            <person name="Corthals A.P."/>
            <person name="Power M.L."/>
            <person name="Jones G."/>
            <person name="Ransome R.D."/>
            <person name="Dechmann D.K.N."/>
            <person name="Locatelli A.G."/>
            <person name="Puechmaille S.J."/>
            <person name="Fedrigo O."/>
            <person name="Jarvis E.D."/>
            <person name="Hiller M."/>
            <person name="Vernes S.C."/>
            <person name="Myers E.W."/>
            <person name="Teeling E.C."/>
        </authorList>
    </citation>
    <scope>NUCLEOTIDE SEQUENCE [LARGE SCALE GENOMIC DNA]</scope>
    <source>
        <strain evidence="2">MRouAeg1</strain>
        <tissue evidence="2">Muscle</tissue>
    </source>
</reference>
<gene>
    <name evidence="2" type="ORF">HJG63_011129</name>
</gene>
<keyword evidence="3" id="KW-1185">Reference proteome</keyword>
<evidence type="ECO:0000313" key="2">
    <source>
        <dbReference type="EMBL" id="KAF6475036.1"/>
    </source>
</evidence>
<organism evidence="2 3">
    <name type="scientific">Rousettus aegyptiacus</name>
    <name type="common">Egyptian fruit bat</name>
    <name type="synonym">Pteropus aegyptiacus</name>
    <dbReference type="NCBI Taxonomy" id="9407"/>
    <lineage>
        <taxon>Eukaryota</taxon>
        <taxon>Metazoa</taxon>
        <taxon>Chordata</taxon>
        <taxon>Craniata</taxon>
        <taxon>Vertebrata</taxon>
        <taxon>Euteleostomi</taxon>
        <taxon>Mammalia</taxon>
        <taxon>Eutheria</taxon>
        <taxon>Laurasiatheria</taxon>
        <taxon>Chiroptera</taxon>
        <taxon>Yinpterochiroptera</taxon>
        <taxon>Pteropodoidea</taxon>
        <taxon>Pteropodidae</taxon>
        <taxon>Rousettinae</taxon>
        <taxon>Rousettus</taxon>
    </lineage>
</organism>
<dbReference type="Proteomes" id="UP000593571">
    <property type="component" value="Unassembled WGS sequence"/>
</dbReference>
<dbReference type="EMBL" id="JACASE010000004">
    <property type="protein sequence ID" value="KAF6475036.1"/>
    <property type="molecule type" value="Genomic_DNA"/>
</dbReference>
<comment type="caution">
    <text evidence="2">The sequence shown here is derived from an EMBL/GenBank/DDBJ whole genome shotgun (WGS) entry which is preliminary data.</text>
</comment>
<evidence type="ECO:0000256" key="1">
    <source>
        <dbReference type="SAM" id="MobiDB-lite"/>
    </source>
</evidence>